<evidence type="ECO:0000256" key="2">
    <source>
        <dbReference type="SAM" id="Phobius"/>
    </source>
</evidence>
<dbReference type="RefSeq" id="WP_377551594.1">
    <property type="nucleotide sequence ID" value="NZ_JBHSBN010000028.1"/>
</dbReference>
<feature type="transmembrane region" description="Helical" evidence="2">
    <location>
        <begin position="266"/>
        <end position="294"/>
    </location>
</feature>
<name>A0ABV8KUT6_9ACTN</name>
<protein>
    <submittedName>
        <fullName evidence="3">Uncharacterized protein</fullName>
    </submittedName>
</protein>
<evidence type="ECO:0000313" key="3">
    <source>
        <dbReference type="EMBL" id="MFC4109773.1"/>
    </source>
</evidence>
<feature type="compositionally biased region" description="Pro residues" evidence="1">
    <location>
        <begin position="405"/>
        <end position="417"/>
    </location>
</feature>
<proteinExistence type="predicted"/>
<feature type="compositionally biased region" description="Low complexity" evidence="1">
    <location>
        <begin position="363"/>
        <end position="374"/>
    </location>
</feature>
<keyword evidence="2" id="KW-0812">Transmembrane</keyword>
<evidence type="ECO:0000313" key="4">
    <source>
        <dbReference type="Proteomes" id="UP001595868"/>
    </source>
</evidence>
<accession>A0ABV8KUT6</accession>
<dbReference type="EMBL" id="JBHSBN010000028">
    <property type="protein sequence ID" value="MFC4109773.1"/>
    <property type="molecule type" value="Genomic_DNA"/>
</dbReference>
<gene>
    <name evidence="3" type="ORF">ACFOX0_28065</name>
</gene>
<comment type="caution">
    <text evidence="3">The sequence shown here is derived from an EMBL/GenBank/DDBJ whole genome shotgun (WGS) entry which is preliminary data.</text>
</comment>
<evidence type="ECO:0000256" key="1">
    <source>
        <dbReference type="SAM" id="MobiDB-lite"/>
    </source>
</evidence>
<sequence>MSFPDTPAVDPAARPWPEQWAIQVAVEADRIEGRLRIAVAADRPDADRRASREAVERHLAAARAACLRPPRRWWRGLRDRWRGTSVEQAYRNAHSAKVFLVDLLPPNELQMLAPEVGSRLASVLDRADPRRVEAERLLTGDTDGRVRRAALKQAMETSYDAADEKYTRLRDFRNIILLTAALITVFLGLLTLAVARTPDAVPLCFERPATASTASSVPGSACPSGLRQSPSPGDMPIVAGLGAIGGLLAGLISIRTLRGSSVPYSIPVALALLKVPAGMLTAVAGILLFGGGFVPGLSNLDSQRQILAYALVFGYAQQLITRLVDDRAQSILNKIPSKSPEAPAVEPNPPVPAPATDPPSAPAAPAARRAPATPINQRVTGPPRPTEQTPPGGFRSSDAGAAVGQPPPDQPTPPADFRPPEQGPTATDRATTD</sequence>
<organism evidence="3 4">
    <name type="scientific">Micromonospora zhanjiangensis</name>
    <dbReference type="NCBI Taxonomy" id="1522057"/>
    <lineage>
        <taxon>Bacteria</taxon>
        <taxon>Bacillati</taxon>
        <taxon>Actinomycetota</taxon>
        <taxon>Actinomycetes</taxon>
        <taxon>Micromonosporales</taxon>
        <taxon>Micromonosporaceae</taxon>
        <taxon>Micromonospora</taxon>
    </lineage>
</organism>
<dbReference type="Proteomes" id="UP001595868">
    <property type="component" value="Unassembled WGS sequence"/>
</dbReference>
<feature type="transmembrane region" description="Helical" evidence="2">
    <location>
        <begin position="175"/>
        <end position="195"/>
    </location>
</feature>
<keyword evidence="2" id="KW-1133">Transmembrane helix</keyword>
<reference evidence="4" key="1">
    <citation type="journal article" date="2019" name="Int. J. Syst. Evol. Microbiol.">
        <title>The Global Catalogue of Microorganisms (GCM) 10K type strain sequencing project: providing services to taxonomists for standard genome sequencing and annotation.</title>
        <authorList>
            <consortium name="The Broad Institute Genomics Platform"/>
            <consortium name="The Broad Institute Genome Sequencing Center for Infectious Disease"/>
            <person name="Wu L."/>
            <person name="Ma J."/>
        </authorList>
    </citation>
    <scope>NUCLEOTIDE SEQUENCE [LARGE SCALE GENOMIC DNA]</scope>
    <source>
        <strain evidence="4">2902at01</strain>
    </source>
</reference>
<feature type="compositionally biased region" description="Pro residues" evidence="1">
    <location>
        <begin position="346"/>
        <end position="362"/>
    </location>
</feature>
<keyword evidence="4" id="KW-1185">Reference proteome</keyword>
<keyword evidence="2" id="KW-0472">Membrane</keyword>
<feature type="transmembrane region" description="Helical" evidence="2">
    <location>
        <begin position="235"/>
        <end position="254"/>
    </location>
</feature>
<feature type="compositionally biased region" description="Polar residues" evidence="1">
    <location>
        <begin position="424"/>
        <end position="433"/>
    </location>
</feature>
<feature type="region of interest" description="Disordered" evidence="1">
    <location>
        <begin position="334"/>
        <end position="433"/>
    </location>
</feature>